<evidence type="ECO:0000313" key="2">
    <source>
        <dbReference type="Proteomes" id="UP000321083"/>
    </source>
</evidence>
<dbReference type="EMBL" id="SRHE01000498">
    <property type="protein sequence ID" value="TWW08803.1"/>
    <property type="molecule type" value="Genomic_DNA"/>
</dbReference>
<organism evidence="1 2">
    <name type="scientific">Planctomyces bekefii</name>
    <dbReference type="NCBI Taxonomy" id="1653850"/>
    <lineage>
        <taxon>Bacteria</taxon>
        <taxon>Pseudomonadati</taxon>
        <taxon>Planctomycetota</taxon>
        <taxon>Planctomycetia</taxon>
        <taxon>Planctomycetales</taxon>
        <taxon>Planctomycetaceae</taxon>
        <taxon>Planctomyces</taxon>
    </lineage>
</organism>
<gene>
    <name evidence="1" type="ORF">E3A20_20660</name>
</gene>
<keyword evidence="2" id="KW-1185">Reference proteome</keyword>
<feature type="non-terminal residue" evidence="1">
    <location>
        <position position="1"/>
    </location>
</feature>
<proteinExistence type="predicted"/>
<comment type="caution">
    <text evidence="1">The sequence shown here is derived from an EMBL/GenBank/DDBJ whole genome shotgun (WGS) entry which is preliminary data.</text>
</comment>
<evidence type="ECO:0000313" key="1">
    <source>
        <dbReference type="EMBL" id="TWW08803.1"/>
    </source>
</evidence>
<protein>
    <submittedName>
        <fullName evidence="1">Uncharacterized protein</fullName>
    </submittedName>
</protein>
<dbReference type="Proteomes" id="UP000321083">
    <property type="component" value="Unassembled WGS sequence"/>
</dbReference>
<reference evidence="1 2" key="1">
    <citation type="submission" date="2019-08" db="EMBL/GenBank/DDBJ databases">
        <title>100 year-old enigma solved: identification of Planctomyces bekefii, the type genus and species of the phylum Planctomycetes.</title>
        <authorList>
            <person name="Svetlana D.N."/>
            <person name="Overmann J."/>
        </authorList>
    </citation>
    <scope>NUCLEOTIDE SEQUENCE [LARGE SCALE GENOMIC DNA]</scope>
    <source>
        <strain evidence="1">Phe10_nw2017</strain>
    </source>
</reference>
<accession>A0A5C6M3N1</accession>
<name>A0A5C6M3N1_9PLAN</name>
<dbReference type="AlphaFoldDB" id="A0A5C6M3N1"/>
<sequence>RGVAGISETAVVDCLLNFH</sequence>
<reference evidence="1 2" key="2">
    <citation type="submission" date="2019-08" db="EMBL/GenBank/DDBJ databases">
        <authorList>
            <person name="Henke P."/>
        </authorList>
    </citation>
    <scope>NUCLEOTIDE SEQUENCE [LARGE SCALE GENOMIC DNA]</scope>
    <source>
        <strain evidence="1">Phe10_nw2017</strain>
    </source>
</reference>